<protein>
    <submittedName>
        <fullName evidence="2">Uncharacterized protein</fullName>
    </submittedName>
</protein>
<keyword evidence="1" id="KW-1185">Reference proteome</keyword>
<organism evidence="1 2">
    <name type="scientific">Ditylenchus dipsaci</name>
    <dbReference type="NCBI Taxonomy" id="166011"/>
    <lineage>
        <taxon>Eukaryota</taxon>
        <taxon>Metazoa</taxon>
        <taxon>Ecdysozoa</taxon>
        <taxon>Nematoda</taxon>
        <taxon>Chromadorea</taxon>
        <taxon>Rhabditida</taxon>
        <taxon>Tylenchina</taxon>
        <taxon>Tylenchomorpha</taxon>
        <taxon>Sphaerularioidea</taxon>
        <taxon>Anguinidae</taxon>
        <taxon>Anguininae</taxon>
        <taxon>Ditylenchus</taxon>
    </lineage>
</organism>
<dbReference type="WBParaSite" id="jg1931">
    <property type="protein sequence ID" value="jg1931"/>
    <property type="gene ID" value="jg1931"/>
</dbReference>
<name>A0A915DHH5_9BILA</name>
<reference evidence="2" key="1">
    <citation type="submission" date="2022-11" db="UniProtKB">
        <authorList>
            <consortium name="WormBaseParasite"/>
        </authorList>
    </citation>
    <scope>IDENTIFICATION</scope>
</reference>
<proteinExistence type="predicted"/>
<evidence type="ECO:0000313" key="2">
    <source>
        <dbReference type="WBParaSite" id="jg1931"/>
    </source>
</evidence>
<sequence length="109" mass="12663">MKPSYYRRNFYVSRRPSFVPDLYSSKCRVKEDLFEPIKPLIVPWITVDLDLPPVYRFKKLFVRIPGIAVATEIPVAELAMLNIFYELSTIDWMLLHLGGKNSVKECNGP</sequence>
<evidence type="ECO:0000313" key="1">
    <source>
        <dbReference type="Proteomes" id="UP000887574"/>
    </source>
</evidence>
<dbReference type="Proteomes" id="UP000887574">
    <property type="component" value="Unplaced"/>
</dbReference>
<accession>A0A915DHH5</accession>
<dbReference type="AlphaFoldDB" id="A0A915DHH5"/>